<dbReference type="EMBL" id="CP044016">
    <property type="protein sequence ID" value="QES89830.1"/>
    <property type="molecule type" value="Genomic_DNA"/>
</dbReference>
<keyword evidence="2" id="KW-1185">Reference proteome</keyword>
<proteinExistence type="predicted"/>
<accession>A0A5P2G7T5</accession>
<dbReference type="AlphaFoldDB" id="A0A5P2G7T5"/>
<evidence type="ECO:0000313" key="2">
    <source>
        <dbReference type="Proteomes" id="UP000292424"/>
    </source>
</evidence>
<gene>
    <name evidence="1" type="ORF">E0W69_014560</name>
</gene>
<organism evidence="1 2">
    <name type="scientific">Rhizosphaericola mali</name>
    <dbReference type="NCBI Taxonomy" id="2545455"/>
    <lineage>
        <taxon>Bacteria</taxon>
        <taxon>Pseudomonadati</taxon>
        <taxon>Bacteroidota</taxon>
        <taxon>Chitinophagia</taxon>
        <taxon>Chitinophagales</taxon>
        <taxon>Chitinophagaceae</taxon>
        <taxon>Rhizosphaericola</taxon>
    </lineage>
</organism>
<dbReference type="RefSeq" id="WP_131330788.1">
    <property type="nucleotide sequence ID" value="NZ_CP044016.1"/>
</dbReference>
<reference evidence="1 2" key="1">
    <citation type="submission" date="2019-09" db="EMBL/GenBank/DDBJ databases">
        <title>Complete genome sequence of Arachidicoccus sp. B3-10 isolated from apple orchard soil.</title>
        <authorList>
            <person name="Kim H.S."/>
            <person name="Han K.-I."/>
            <person name="Suh M.K."/>
            <person name="Lee K.C."/>
            <person name="Eom M.K."/>
            <person name="Kim J.-S."/>
            <person name="Kang S.W."/>
            <person name="Sin Y."/>
            <person name="Lee J.-S."/>
        </authorList>
    </citation>
    <scope>NUCLEOTIDE SEQUENCE [LARGE SCALE GENOMIC DNA]</scope>
    <source>
        <strain evidence="1 2">B3-10</strain>
    </source>
</reference>
<evidence type="ECO:0000313" key="1">
    <source>
        <dbReference type="EMBL" id="QES89830.1"/>
    </source>
</evidence>
<dbReference type="KEGG" id="arac:E0W69_014560"/>
<name>A0A5P2G7T5_9BACT</name>
<sequence length="92" mass="11259">MKYRMEFELMVDQILSINSVDELRFLQLEFDELYHKVTVHCKEENMDDEFRNAYTLIIDKMIELYGREIESIDYPAVHYRGKLFETEHYVLN</sequence>
<protein>
    <submittedName>
        <fullName evidence="1">Uncharacterized protein</fullName>
    </submittedName>
</protein>
<dbReference type="Proteomes" id="UP000292424">
    <property type="component" value="Chromosome"/>
</dbReference>